<dbReference type="Gene3D" id="3.30.1070.10">
    <property type="entry name" value="Cell division topological specificity factor MinE"/>
    <property type="match status" value="1"/>
</dbReference>
<accession>D8RA47</accession>
<proteinExistence type="inferred from homology"/>
<protein>
    <recommendedName>
        <fullName evidence="4">Plastid division regulator MinE</fullName>
    </recommendedName>
</protein>
<dbReference type="HOGENOM" id="CLU_1356695_0_0_1"/>
<dbReference type="EMBL" id="GL377574">
    <property type="protein sequence ID" value="EFJ31004.1"/>
    <property type="molecule type" value="Genomic_DNA"/>
</dbReference>
<dbReference type="OrthoDB" id="1606438at2759"/>
<dbReference type="KEGG" id="smo:SELMODRAFT_408840"/>
<keyword evidence="3" id="KW-1185">Reference proteome</keyword>
<dbReference type="Pfam" id="PF03776">
    <property type="entry name" value="MinE"/>
    <property type="match status" value="1"/>
</dbReference>
<sequence>MLRSVHCTGRIGGCLAEDRNFSFPGSRKLPPRSARLSSRFRSSPAQPIRALEQDLQHQRLDIEEEKRSGGFLERLARAWEILFPPEDTAAARPFASNAEIAKQRLKMILISDRCSITDDAKKKIVTNIVGALADFVEIESEEKVQLNVLADPELGTVYSVTVPVRRVKPEYQEFSKEIEQGLEYQPVGDTEARTVAIKLEES</sequence>
<gene>
    <name evidence="2" type="ORF">SELMODRAFT_408840</name>
</gene>
<dbReference type="GO" id="GO:0010020">
    <property type="term" value="P:chloroplast fission"/>
    <property type="evidence" value="ECO:0000318"/>
    <property type="project" value="GO_Central"/>
</dbReference>
<evidence type="ECO:0000256" key="1">
    <source>
        <dbReference type="ARBA" id="ARBA00008168"/>
    </source>
</evidence>
<dbReference type="AlphaFoldDB" id="D8RA47"/>
<organism evidence="3">
    <name type="scientific">Selaginella moellendorffii</name>
    <name type="common">Spikemoss</name>
    <dbReference type="NCBI Taxonomy" id="88036"/>
    <lineage>
        <taxon>Eukaryota</taxon>
        <taxon>Viridiplantae</taxon>
        <taxon>Streptophyta</taxon>
        <taxon>Embryophyta</taxon>
        <taxon>Tracheophyta</taxon>
        <taxon>Lycopodiopsida</taxon>
        <taxon>Selaginellales</taxon>
        <taxon>Selaginellaceae</taxon>
        <taxon>Selaginella</taxon>
    </lineage>
</organism>
<evidence type="ECO:0000313" key="3">
    <source>
        <dbReference type="Proteomes" id="UP000001514"/>
    </source>
</evidence>
<evidence type="ECO:0000313" key="2">
    <source>
        <dbReference type="EMBL" id="EFJ31004.1"/>
    </source>
</evidence>
<comment type="similarity">
    <text evidence="1">Belongs to the MinE family.</text>
</comment>
<dbReference type="PANTHER" id="PTHR33404:SF2">
    <property type="entry name" value="CELL DIVISION TOPOLOGICAL SPECIFICITY FACTOR HOMOLOG, CHLOROPLASTIC"/>
    <property type="match status" value="1"/>
</dbReference>
<dbReference type="InterPro" id="IPR036707">
    <property type="entry name" value="MinE_sf"/>
</dbReference>
<name>D8RA47_SELML</name>
<dbReference type="STRING" id="88036.D8RA47"/>
<dbReference type="Proteomes" id="UP000001514">
    <property type="component" value="Unassembled WGS sequence"/>
</dbReference>
<dbReference type="eggNOG" id="ENOG502QVF0">
    <property type="taxonomic scope" value="Eukaryota"/>
</dbReference>
<dbReference type="Gramene" id="EFJ31004">
    <property type="protein sequence ID" value="EFJ31004"/>
    <property type="gene ID" value="SELMODRAFT_408840"/>
</dbReference>
<dbReference type="PANTHER" id="PTHR33404">
    <property type="entry name" value="CELL DIVISION TOPOLOGICAL SPECIFICITY FACTOR HOMOLOG, CHLOROPLASTIC"/>
    <property type="match status" value="1"/>
</dbReference>
<dbReference type="InParanoid" id="D8RA47"/>
<reference evidence="2 3" key="1">
    <citation type="journal article" date="2011" name="Science">
        <title>The Selaginella genome identifies genetic changes associated with the evolution of vascular plants.</title>
        <authorList>
            <person name="Banks J.A."/>
            <person name="Nishiyama T."/>
            <person name="Hasebe M."/>
            <person name="Bowman J.L."/>
            <person name="Gribskov M."/>
            <person name="dePamphilis C."/>
            <person name="Albert V.A."/>
            <person name="Aono N."/>
            <person name="Aoyama T."/>
            <person name="Ambrose B.A."/>
            <person name="Ashton N.W."/>
            <person name="Axtell M.J."/>
            <person name="Barker E."/>
            <person name="Barker M.S."/>
            <person name="Bennetzen J.L."/>
            <person name="Bonawitz N.D."/>
            <person name="Chapple C."/>
            <person name="Cheng C."/>
            <person name="Correa L.G."/>
            <person name="Dacre M."/>
            <person name="DeBarry J."/>
            <person name="Dreyer I."/>
            <person name="Elias M."/>
            <person name="Engstrom E.M."/>
            <person name="Estelle M."/>
            <person name="Feng L."/>
            <person name="Finet C."/>
            <person name="Floyd S.K."/>
            <person name="Frommer W.B."/>
            <person name="Fujita T."/>
            <person name="Gramzow L."/>
            <person name="Gutensohn M."/>
            <person name="Harholt J."/>
            <person name="Hattori M."/>
            <person name="Heyl A."/>
            <person name="Hirai T."/>
            <person name="Hiwatashi Y."/>
            <person name="Ishikawa M."/>
            <person name="Iwata M."/>
            <person name="Karol K.G."/>
            <person name="Koehler B."/>
            <person name="Kolukisaoglu U."/>
            <person name="Kubo M."/>
            <person name="Kurata T."/>
            <person name="Lalonde S."/>
            <person name="Li K."/>
            <person name="Li Y."/>
            <person name="Litt A."/>
            <person name="Lyons E."/>
            <person name="Manning G."/>
            <person name="Maruyama T."/>
            <person name="Michael T.P."/>
            <person name="Mikami K."/>
            <person name="Miyazaki S."/>
            <person name="Morinaga S."/>
            <person name="Murata T."/>
            <person name="Mueller-Roeber B."/>
            <person name="Nelson D.R."/>
            <person name="Obara M."/>
            <person name="Oguri Y."/>
            <person name="Olmstead R.G."/>
            <person name="Onodera N."/>
            <person name="Petersen B.L."/>
            <person name="Pils B."/>
            <person name="Prigge M."/>
            <person name="Rensing S.A."/>
            <person name="Riano-Pachon D.M."/>
            <person name="Roberts A.W."/>
            <person name="Sato Y."/>
            <person name="Scheller H.V."/>
            <person name="Schulz B."/>
            <person name="Schulz C."/>
            <person name="Shakirov E.V."/>
            <person name="Shibagaki N."/>
            <person name="Shinohara N."/>
            <person name="Shippen D.E."/>
            <person name="Soerensen I."/>
            <person name="Sotooka R."/>
            <person name="Sugimoto N."/>
            <person name="Sugita M."/>
            <person name="Sumikawa N."/>
            <person name="Tanurdzic M."/>
            <person name="Theissen G."/>
            <person name="Ulvskov P."/>
            <person name="Wakazuki S."/>
            <person name="Weng J.K."/>
            <person name="Willats W.W."/>
            <person name="Wipf D."/>
            <person name="Wolf P.G."/>
            <person name="Yang L."/>
            <person name="Zimmer A.D."/>
            <person name="Zhu Q."/>
            <person name="Mitros T."/>
            <person name="Hellsten U."/>
            <person name="Loque D."/>
            <person name="Otillar R."/>
            <person name="Salamov A."/>
            <person name="Schmutz J."/>
            <person name="Shapiro H."/>
            <person name="Lindquist E."/>
            <person name="Lucas S."/>
            <person name="Rokhsar D."/>
            <person name="Grigoriev I.V."/>
        </authorList>
    </citation>
    <scope>NUCLEOTIDE SEQUENCE [LARGE SCALE GENOMIC DNA]</scope>
</reference>
<dbReference type="GO" id="GO:0051301">
    <property type="term" value="P:cell division"/>
    <property type="evidence" value="ECO:0007669"/>
    <property type="project" value="InterPro"/>
</dbReference>
<dbReference type="InterPro" id="IPR005527">
    <property type="entry name" value="MinE"/>
</dbReference>
<evidence type="ECO:0008006" key="4">
    <source>
        <dbReference type="Google" id="ProtNLM"/>
    </source>
</evidence>